<feature type="transmembrane region" description="Helical" evidence="1">
    <location>
        <begin position="12"/>
        <end position="37"/>
    </location>
</feature>
<dbReference type="Proteomes" id="UP000265431">
    <property type="component" value="Unassembled WGS sequence"/>
</dbReference>
<dbReference type="AlphaFoldDB" id="A0A399R2X7"/>
<keyword evidence="1" id="KW-0812">Transmembrane</keyword>
<protein>
    <recommendedName>
        <fullName evidence="4">DUF4350 domain-containing protein</fullName>
    </recommendedName>
</protein>
<comment type="caution">
    <text evidence="2">The sequence shown here is derived from an EMBL/GenBank/DDBJ whole genome shotgun (WGS) entry which is preliminary data.</text>
</comment>
<keyword evidence="3" id="KW-1185">Reference proteome</keyword>
<evidence type="ECO:0000313" key="2">
    <source>
        <dbReference type="EMBL" id="RIJ25846.1"/>
    </source>
</evidence>
<organism evidence="2 3">
    <name type="scientific">Henriciella barbarensis</name>
    <dbReference type="NCBI Taxonomy" id="86342"/>
    <lineage>
        <taxon>Bacteria</taxon>
        <taxon>Pseudomonadati</taxon>
        <taxon>Pseudomonadota</taxon>
        <taxon>Alphaproteobacteria</taxon>
        <taxon>Hyphomonadales</taxon>
        <taxon>Hyphomonadaceae</taxon>
        <taxon>Henriciella</taxon>
    </lineage>
</organism>
<keyword evidence="1" id="KW-0472">Membrane</keyword>
<evidence type="ECO:0000313" key="3">
    <source>
        <dbReference type="Proteomes" id="UP000265431"/>
    </source>
</evidence>
<dbReference type="EMBL" id="QWGB01000004">
    <property type="protein sequence ID" value="RIJ25846.1"/>
    <property type="molecule type" value="Genomic_DNA"/>
</dbReference>
<dbReference type="OrthoDB" id="7198805at2"/>
<sequence length="402" mass="44022">MSERLPQARTPFTGRVIIILIVVSLLSLGAVLTLMAWSPDLASRDRAGPTPYSRSATGYEGLINMLEAQGRDVSVSRLPRTMETGGRRMVVATLGISGRSLEPDEISGPALIVLPKWNYRANPARRSWELTSDLASTERVRILLRDFDEDGEIARGQNPGTVKTSFGTFSPDFENEMQVIEADQLEPLISAAGGVLLGKVPNRELYVLSDPDLLNNFGLSRLENTRLGLGIIADLSDNGSRPIVFDATLHGFEHSTNLLKILLDIPFLGATLIGLATMLLVGWASAVRFGAPERETRAIQAGKRALADNSAGLIAMAGREKRMAPGYLALSRRALSRELGLPRTLSEEEYQALLDRMAEQQGMGTSFSKLQAGLSSPASSRDDLRNKARALWRWRKEMTHEQ</sequence>
<feature type="transmembrane region" description="Helical" evidence="1">
    <location>
        <begin position="265"/>
        <end position="287"/>
    </location>
</feature>
<evidence type="ECO:0000256" key="1">
    <source>
        <dbReference type="SAM" id="Phobius"/>
    </source>
</evidence>
<evidence type="ECO:0008006" key="4">
    <source>
        <dbReference type="Google" id="ProtNLM"/>
    </source>
</evidence>
<dbReference type="RefSeq" id="WP_119378198.1">
    <property type="nucleotide sequence ID" value="NZ_QWGB01000004.1"/>
</dbReference>
<proteinExistence type="predicted"/>
<name>A0A399R2X7_9PROT</name>
<keyword evidence="1" id="KW-1133">Transmembrane helix</keyword>
<gene>
    <name evidence="2" type="ORF">D1224_01625</name>
</gene>
<reference evidence="2 3" key="1">
    <citation type="submission" date="2018-08" db="EMBL/GenBank/DDBJ databases">
        <title>Henriciella mobilis sp. nov., isolated from seawater.</title>
        <authorList>
            <person name="Cheng H."/>
            <person name="Wu Y.-H."/>
            <person name="Xu X.-W."/>
            <person name="Guo L.-L."/>
        </authorList>
    </citation>
    <scope>NUCLEOTIDE SEQUENCE [LARGE SCALE GENOMIC DNA]</scope>
    <source>
        <strain evidence="2 3">CCUG66934</strain>
    </source>
</reference>
<accession>A0A399R2X7</accession>